<dbReference type="Gene3D" id="3.30.470.20">
    <property type="entry name" value="ATP-grasp fold, B domain"/>
    <property type="match status" value="1"/>
</dbReference>
<evidence type="ECO:0000313" key="1">
    <source>
        <dbReference type="EMBL" id="GGD53622.1"/>
    </source>
</evidence>
<dbReference type="Proteomes" id="UP000612456">
    <property type="component" value="Unassembled WGS sequence"/>
</dbReference>
<reference evidence="1" key="2">
    <citation type="submission" date="2020-09" db="EMBL/GenBank/DDBJ databases">
        <authorList>
            <person name="Sun Q."/>
            <person name="Zhou Y."/>
        </authorList>
    </citation>
    <scope>NUCLEOTIDE SEQUENCE</scope>
    <source>
        <strain evidence="1">CGMCC 1.15178</strain>
    </source>
</reference>
<dbReference type="Pfam" id="PF14398">
    <property type="entry name" value="ATPgrasp_YheCD"/>
    <property type="match status" value="1"/>
</dbReference>
<dbReference type="EMBL" id="BMHP01000001">
    <property type="protein sequence ID" value="GGD53622.1"/>
    <property type="molecule type" value="Genomic_DNA"/>
</dbReference>
<dbReference type="SUPFAM" id="SSF56059">
    <property type="entry name" value="Glutathione synthetase ATP-binding domain-like"/>
    <property type="match status" value="1"/>
</dbReference>
<proteinExistence type="predicted"/>
<protein>
    <recommendedName>
        <fullName evidence="3">YheC/YheD family protein</fullName>
    </recommendedName>
</protein>
<dbReference type="InterPro" id="IPR026838">
    <property type="entry name" value="YheC/D"/>
</dbReference>
<evidence type="ECO:0008006" key="3">
    <source>
        <dbReference type="Google" id="ProtNLM"/>
    </source>
</evidence>
<organism evidence="1 2">
    <name type="scientific">Paenibacillus nasutitermitis</name>
    <dbReference type="NCBI Taxonomy" id="1652958"/>
    <lineage>
        <taxon>Bacteria</taxon>
        <taxon>Bacillati</taxon>
        <taxon>Bacillota</taxon>
        <taxon>Bacilli</taxon>
        <taxon>Bacillales</taxon>
        <taxon>Paenibacillaceae</taxon>
        <taxon>Paenibacillus</taxon>
    </lineage>
</organism>
<keyword evidence="2" id="KW-1185">Reference proteome</keyword>
<dbReference type="AlphaFoldDB" id="A0A916YNN5"/>
<comment type="caution">
    <text evidence="1">The sequence shown here is derived from an EMBL/GenBank/DDBJ whole genome shotgun (WGS) entry which is preliminary data.</text>
</comment>
<evidence type="ECO:0000313" key="2">
    <source>
        <dbReference type="Proteomes" id="UP000612456"/>
    </source>
</evidence>
<accession>A0A916YNN5</accession>
<dbReference type="RefSeq" id="WP_188989494.1">
    <property type="nucleotide sequence ID" value="NZ_BMHP01000001.1"/>
</dbReference>
<gene>
    <name evidence="1" type="ORF">GCM10010911_08970</name>
</gene>
<sequence>MRYYNTKLGKHSFLKTSTALRGHIPHAQLATYGSIKHMLDKYRSVYIKPNNGTGGYGIMKAVKLSNGAYQLKRGMGTSLYASYSSLYASMSNSLSRRMHLVQQTVHLQHYRSRPFDLRVMVQRNQMNQWEVTGIIGRLAQAHKIVTNYHNGGTPLTARQLLAPKFDQAGLTRFIKRIEKLGLETSRYISKAFPSYRSFGIDIAVDHQMRLWILEVNTRPDKYIFRAISNKSMFHKIMRYSKFTWRRDKLPARIVRNRRVHR</sequence>
<reference evidence="1" key="1">
    <citation type="journal article" date="2014" name="Int. J. Syst. Evol. Microbiol.">
        <title>Complete genome sequence of Corynebacterium casei LMG S-19264T (=DSM 44701T), isolated from a smear-ripened cheese.</title>
        <authorList>
            <consortium name="US DOE Joint Genome Institute (JGI-PGF)"/>
            <person name="Walter F."/>
            <person name="Albersmeier A."/>
            <person name="Kalinowski J."/>
            <person name="Ruckert C."/>
        </authorList>
    </citation>
    <scope>NUCLEOTIDE SEQUENCE</scope>
    <source>
        <strain evidence="1">CGMCC 1.15178</strain>
    </source>
</reference>
<name>A0A916YNN5_9BACL</name>